<dbReference type="GO" id="GO:0006811">
    <property type="term" value="P:monoatomic ion transport"/>
    <property type="evidence" value="ECO:0007669"/>
    <property type="project" value="UniProtKB-KW"/>
</dbReference>
<evidence type="ECO:0000256" key="1">
    <source>
        <dbReference type="ARBA" id="ARBA00004651"/>
    </source>
</evidence>
<evidence type="ECO:0000256" key="5">
    <source>
        <dbReference type="ARBA" id="ARBA00022989"/>
    </source>
</evidence>
<feature type="transmembrane region" description="Helical" evidence="8">
    <location>
        <begin position="480"/>
        <end position="502"/>
    </location>
</feature>
<keyword evidence="3" id="KW-1003">Cell membrane</keyword>
<feature type="domain" description="Kazal-like" evidence="10">
    <location>
        <begin position="596"/>
        <end position="647"/>
    </location>
</feature>
<feature type="transmembrane region" description="Helical" evidence="8">
    <location>
        <begin position="403"/>
        <end position="427"/>
    </location>
</feature>
<sequence length="723" mass="78672">MTIIFQPMDASWGLSFIGHFSYLEPTNTDSLIIEAKVGRKTASKSLRQTEPLESPGDVSQGVAPCATPENVELETHHSQSTSSLDNLDLDGLPSYAGSNGDDIYRCGYRRWRPDCLQVLNRPGVLVTFLASYSFVLGFLVNGVHNVNISTIERRFSLSSTRMGLVSSFFDISGSTVALIIGYFGSGKRKPRLLAITTLISAVGSLIMSSPHFLSESYRLGSATDQMLCKIDPIIRAESSIEASALRMSVLSVPSNLIDSNSRPAASYLLSAQTNKSQTYNSENLESQNIVDSLPCRHESSGVDDSEKNFGFLVFCILALSQLLHGVGGTALFTVGASLLDDSVEAQRTPLFLSFVYGANIIGSGIGYFVGGQLLRIYVDVDIFSGEEGAPPGLTDQDTRWVGAWWVGPFLAGVLQLLLCFPLSLYGFELPQARKVRLNRVSQAHSTSASSSSPNTVRPSCSWASLRHWVKLSLDILRNPCFTFVTLGMTTEAMFVSGSAAFLPKIVENQFNINASMAAFVTGLTVMPAAIFGLILGGYIAKRFKFTIRHILKFTITFCTLGLIGCSVLWIRCDPTEIFGIHKAYRGNSSSHAGQPVTLANSCNKQCNCETNFYEPVCSPDAGIFFSPCFAGCTNKDGNQYSDCSCVSLNHTYVDDVSLLGGQLSSENCRQSCKLLWVFAALLFLSMCATFMPIAPCDSVQLRCVPEEHKLYAQGIKTLVIRLL</sequence>
<proteinExistence type="inferred from homology"/>
<evidence type="ECO:0000256" key="8">
    <source>
        <dbReference type="RuleBase" id="RU362056"/>
    </source>
</evidence>
<dbReference type="GO" id="GO:0043252">
    <property type="term" value="P:sodium-independent organic anion transport"/>
    <property type="evidence" value="ECO:0007669"/>
    <property type="project" value="TreeGrafter"/>
</dbReference>
<comment type="similarity">
    <text evidence="2 8">Belongs to the organo anion transporter (TC 2.A.60) family.</text>
</comment>
<evidence type="ECO:0000259" key="10">
    <source>
        <dbReference type="PROSITE" id="PS51465"/>
    </source>
</evidence>
<dbReference type="NCBIfam" id="TIGR00805">
    <property type="entry name" value="oat"/>
    <property type="match status" value="1"/>
</dbReference>
<dbReference type="AlphaFoldDB" id="A0AAV4HZZ7"/>
<protein>
    <recommendedName>
        <fullName evidence="8">Solute carrier organic anion transporter family member</fullName>
    </recommendedName>
</protein>
<evidence type="ECO:0000256" key="7">
    <source>
        <dbReference type="ARBA" id="ARBA00023157"/>
    </source>
</evidence>
<dbReference type="InterPro" id="IPR002350">
    <property type="entry name" value="Kazal_dom"/>
</dbReference>
<dbReference type="PANTHER" id="PTHR11388:SF100">
    <property type="entry name" value="SOLUTE CARRIER ORGANIC ANION TRANSPORTER FAMILY MEMBER 4A1"/>
    <property type="match status" value="1"/>
</dbReference>
<feature type="transmembrane region" description="Helical" evidence="8">
    <location>
        <begin position="350"/>
        <end position="369"/>
    </location>
</feature>
<comment type="caution">
    <text evidence="11">The sequence shown here is derived from an EMBL/GenBank/DDBJ whole genome shotgun (WGS) entry which is preliminary data.</text>
</comment>
<keyword evidence="8" id="KW-0813">Transport</keyword>
<dbReference type="PANTHER" id="PTHR11388">
    <property type="entry name" value="ORGANIC ANION TRANSPORTER"/>
    <property type="match status" value="1"/>
</dbReference>
<feature type="transmembrane region" description="Helical" evidence="8">
    <location>
        <begin position="192"/>
        <end position="213"/>
    </location>
</feature>
<dbReference type="GO" id="GO:0016323">
    <property type="term" value="C:basolateral plasma membrane"/>
    <property type="evidence" value="ECO:0007669"/>
    <property type="project" value="TreeGrafter"/>
</dbReference>
<evidence type="ECO:0000256" key="6">
    <source>
        <dbReference type="ARBA" id="ARBA00023136"/>
    </source>
</evidence>
<keyword evidence="4 8" id="KW-0812">Transmembrane</keyword>
<dbReference type="InterPro" id="IPR004156">
    <property type="entry name" value="OATP"/>
</dbReference>
<dbReference type="Proteomes" id="UP000762676">
    <property type="component" value="Unassembled WGS sequence"/>
</dbReference>
<dbReference type="GO" id="GO:0015347">
    <property type="term" value="F:sodium-independent organic anion transmembrane transporter activity"/>
    <property type="evidence" value="ECO:0007669"/>
    <property type="project" value="TreeGrafter"/>
</dbReference>
<gene>
    <name evidence="11" type="ORF">ElyMa_002888500</name>
</gene>
<evidence type="ECO:0000256" key="4">
    <source>
        <dbReference type="ARBA" id="ARBA00022692"/>
    </source>
</evidence>
<name>A0AAV4HZZ7_9GAST</name>
<dbReference type="Pfam" id="PF03137">
    <property type="entry name" value="OATP"/>
    <property type="match status" value="1"/>
</dbReference>
<feature type="non-terminal residue" evidence="11">
    <location>
        <position position="723"/>
    </location>
</feature>
<keyword evidence="5 8" id="KW-1133">Transmembrane helix</keyword>
<keyword evidence="7" id="KW-1015">Disulfide bond</keyword>
<keyword evidence="6 8" id="KW-0472">Membrane</keyword>
<dbReference type="PROSITE" id="PS51465">
    <property type="entry name" value="KAZAL_2"/>
    <property type="match status" value="1"/>
</dbReference>
<feature type="transmembrane region" description="Helical" evidence="8">
    <location>
        <begin position="674"/>
        <end position="694"/>
    </location>
</feature>
<reference evidence="11 12" key="1">
    <citation type="journal article" date="2021" name="Elife">
        <title>Chloroplast acquisition without the gene transfer in kleptoplastic sea slugs, Plakobranchus ocellatus.</title>
        <authorList>
            <person name="Maeda T."/>
            <person name="Takahashi S."/>
            <person name="Yoshida T."/>
            <person name="Shimamura S."/>
            <person name="Takaki Y."/>
            <person name="Nagai Y."/>
            <person name="Toyoda A."/>
            <person name="Suzuki Y."/>
            <person name="Arimoto A."/>
            <person name="Ishii H."/>
            <person name="Satoh N."/>
            <person name="Nishiyama T."/>
            <person name="Hasebe M."/>
            <person name="Maruyama T."/>
            <person name="Minagawa J."/>
            <person name="Obokata J."/>
            <person name="Shigenobu S."/>
        </authorList>
    </citation>
    <scope>NUCLEOTIDE SEQUENCE [LARGE SCALE GENOMIC DNA]</scope>
</reference>
<evidence type="ECO:0000313" key="12">
    <source>
        <dbReference type="Proteomes" id="UP000762676"/>
    </source>
</evidence>
<feature type="transmembrane region" description="Helical" evidence="8">
    <location>
        <begin position="118"/>
        <end position="140"/>
    </location>
</feature>
<keyword evidence="12" id="KW-1185">Reference proteome</keyword>
<feature type="transmembrane region" description="Helical" evidence="8">
    <location>
        <begin position="514"/>
        <end position="538"/>
    </location>
</feature>
<evidence type="ECO:0000256" key="3">
    <source>
        <dbReference type="ARBA" id="ARBA00022475"/>
    </source>
</evidence>
<organism evidence="11 12">
    <name type="scientific">Elysia marginata</name>
    <dbReference type="NCBI Taxonomy" id="1093978"/>
    <lineage>
        <taxon>Eukaryota</taxon>
        <taxon>Metazoa</taxon>
        <taxon>Spiralia</taxon>
        <taxon>Lophotrochozoa</taxon>
        <taxon>Mollusca</taxon>
        <taxon>Gastropoda</taxon>
        <taxon>Heterobranchia</taxon>
        <taxon>Euthyneura</taxon>
        <taxon>Panpulmonata</taxon>
        <taxon>Sacoglossa</taxon>
        <taxon>Placobranchoidea</taxon>
        <taxon>Plakobranchidae</taxon>
        <taxon>Elysia</taxon>
    </lineage>
</organism>
<dbReference type="EMBL" id="BMAT01005985">
    <property type="protein sequence ID" value="GFS03497.1"/>
    <property type="molecule type" value="Genomic_DNA"/>
</dbReference>
<comment type="subcellular location">
    <subcellularLocation>
        <location evidence="1 8">Cell membrane</location>
        <topology evidence="1 8">Multi-pass membrane protein</topology>
    </subcellularLocation>
</comment>
<comment type="caution">
    <text evidence="8">Lacks conserved residue(s) required for the propagation of feature annotation.</text>
</comment>
<feature type="transmembrane region" description="Helical" evidence="8">
    <location>
        <begin position="309"/>
        <end position="338"/>
    </location>
</feature>
<feature type="transmembrane region" description="Helical" evidence="8">
    <location>
        <begin position="160"/>
        <end position="180"/>
    </location>
</feature>
<feature type="region of interest" description="Disordered" evidence="9">
    <location>
        <begin position="44"/>
        <end position="63"/>
    </location>
</feature>
<keyword evidence="8" id="KW-0406">Ion transport</keyword>
<dbReference type="InterPro" id="IPR036259">
    <property type="entry name" value="MFS_trans_sf"/>
</dbReference>
<dbReference type="SUPFAM" id="SSF103473">
    <property type="entry name" value="MFS general substrate transporter"/>
    <property type="match status" value="1"/>
</dbReference>
<evidence type="ECO:0000256" key="9">
    <source>
        <dbReference type="SAM" id="MobiDB-lite"/>
    </source>
</evidence>
<evidence type="ECO:0000313" key="11">
    <source>
        <dbReference type="EMBL" id="GFS03497.1"/>
    </source>
</evidence>
<dbReference type="Gene3D" id="1.20.1250.20">
    <property type="entry name" value="MFS general substrate transporter like domains"/>
    <property type="match status" value="1"/>
</dbReference>
<evidence type="ECO:0000256" key="2">
    <source>
        <dbReference type="ARBA" id="ARBA00009657"/>
    </source>
</evidence>
<accession>A0AAV4HZZ7</accession>